<keyword evidence="6" id="KW-1185">Reference proteome</keyword>
<dbReference type="SUPFAM" id="SSF55729">
    <property type="entry name" value="Acyl-CoA N-acyltransferases (Nat)"/>
    <property type="match status" value="1"/>
</dbReference>
<dbReference type="PANTHER" id="PTHR43800:SF1">
    <property type="entry name" value="PEPTIDYL-LYSINE N-ACETYLTRANSFERASE YJAB"/>
    <property type="match status" value="1"/>
</dbReference>
<reference evidence="5" key="1">
    <citation type="journal article" date="2022" name="Genome Biol. Evol.">
        <title>A New Gene Family Diagnostic for Intracellular Biomineralization of Amorphous Ca Carbonates by Cyanobacteria.</title>
        <authorList>
            <person name="Benzerara K."/>
            <person name="Duprat E."/>
            <person name="Bitard-Feildel T."/>
            <person name="Caumes G."/>
            <person name="Cassier-Chauvat C."/>
            <person name="Chauvat F."/>
            <person name="Dezi M."/>
            <person name="Diop S.I."/>
            <person name="Gaschignard G."/>
            <person name="Gorgen S."/>
            <person name="Gugger M."/>
            <person name="Lopez-Garcia P."/>
            <person name="Millet M."/>
            <person name="Skouri-Panet F."/>
            <person name="Moreira D."/>
            <person name="Callebaut I."/>
        </authorList>
    </citation>
    <scope>NUCLEOTIDE SEQUENCE</scope>
    <source>
        <strain evidence="5">G9</strain>
    </source>
</reference>
<gene>
    <name evidence="5" type="ORF">L3556_04415</name>
</gene>
<evidence type="ECO:0000313" key="6">
    <source>
        <dbReference type="Proteomes" id="UP001154265"/>
    </source>
</evidence>
<reference evidence="5" key="2">
    <citation type="submission" date="2022-01" db="EMBL/GenBank/DDBJ databases">
        <authorList>
            <person name="Zivanovic Y."/>
            <person name="Moreira D."/>
            <person name="Lopez-Garcia P."/>
        </authorList>
    </citation>
    <scope>NUCLEOTIDE SEQUENCE</scope>
    <source>
        <strain evidence="5">G9</strain>
    </source>
</reference>
<feature type="region of interest" description="Disordered" evidence="3">
    <location>
        <begin position="337"/>
        <end position="367"/>
    </location>
</feature>
<dbReference type="PANTHER" id="PTHR43800">
    <property type="entry name" value="PEPTIDYL-LYSINE N-ACETYLTRANSFERASE YJAB"/>
    <property type="match status" value="1"/>
</dbReference>
<comment type="caution">
    <text evidence="5">The sequence shown here is derived from an EMBL/GenBank/DDBJ whole genome shotgun (WGS) entry which is preliminary data.</text>
</comment>
<evidence type="ECO:0000256" key="3">
    <source>
        <dbReference type="SAM" id="MobiDB-lite"/>
    </source>
</evidence>
<dbReference type="InterPro" id="IPR000182">
    <property type="entry name" value="GNAT_dom"/>
</dbReference>
<dbReference type="EMBL" id="JAKKUT010000002">
    <property type="protein sequence ID" value="MDG2990183.1"/>
    <property type="molecule type" value="Genomic_DNA"/>
</dbReference>
<keyword evidence="2" id="KW-0012">Acyltransferase</keyword>
<dbReference type="InterPro" id="IPR016181">
    <property type="entry name" value="Acyl_CoA_acyltransferase"/>
</dbReference>
<accession>A0ABT6EYK6</accession>
<dbReference type="Pfam" id="PF00583">
    <property type="entry name" value="Acetyltransf_1"/>
    <property type="match status" value="1"/>
</dbReference>
<evidence type="ECO:0000259" key="4">
    <source>
        <dbReference type="PROSITE" id="PS51186"/>
    </source>
</evidence>
<evidence type="ECO:0000256" key="2">
    <source>
        <dbReference type="ARBA" id="ARBA00023315"/>
    </source>
</evidence>
<evidence type="ECO:0000256" key="1">
    <source>
        <dbReference type="ARBA" id="ARBA00022679"/>
    </source>
</evidence>
<dbReference type="Proteomes" id="UP001154265">
    <property type="component" value="Unassembled WGS sequence"/>
</dbReference>
<protein>
    <submittedName>
        <fullName evidence="5">GNAT family N-acetyltransferase</fullName>
    </submittedName>
</protein>
<dbReference type="PROSITE" id="PS51186">
    <property type="entry name" value="GNAT"/>
    <property type="match status" value="1"/>
</dbReference>
<organism evidence="5 6">
    <name type="scientific">Candidatus Synechococcus calcipolaris G9</name>
    <dbReference type="NCBI Taxonomy" id="1497997"/>
    <lineage>
        <taxon>Bacteria</taxon>
        <taxon>Bacillati</taxon>
        <taxon>Cyanobacteriota</taxon>
        <taxon>Cyanophyceae</taxon>
        <taxon>Synechococcales</taxon>
        <taxon>Synechococcaceae</taxon>
        <taxon>Synechococcus</taxon>
    </lineage>
</organism>
<keyword evidence="1" id="KW-0808">Transferase</keyword>
<feature type="compositionally biased region" description="Basic and acidic residues" evidence="3">
    <location>
        <begin position="354"/>
        <end position="367"/>
    </location>
</feature>
<feature type="domain" description="N-acetyltransferase" evidence="4">
    <location>
        <begin position="1"/>
        <end position="152"/>
    </location>
</feature>
<evidence type="ECO:0000313" key="5">
    <source>
        <dbReference type="EMBL" id="MDG2990183.1"/>
    </source>
</evidence>
<dbReference type="Gene3D" id="3.40.630.30">
    <property type="match status" value="2"/>
</dbReference>
<proteinExistence type="predicted"/>
<name>A0ABT6EYK6_9SYNE</name>
<dbReference type="RefSeq" id="WP_277866097.1">
    <property type="nucleotide sequence ID" value="NZ_JAKKUT010000002.1"/>
</dbReference>
<sequence>MIRSIAYRDIEAVERLFADHSCHVATGTGDRPLGNLHQWYAPLQLLNILPGPSPLRVYVAEKADRLLGAIQVAPFNDSRSTWQVEQLGVMGEEGEVGTQLLRHCFSHILEARTWVLEVNIQNRFALSLYRQNGFQPLAQLTYWALSAAQLATLAEHEPKLPNLLSVTNADAALLCQLDTAAMPALVRQVFDRHNRDFKTGFFDWFRQGLQQWGSQTHLLRAYVFEPQRKAAIGYYALRYCQDGSHPHWAELTVHPAYTWLYPELLAQLAGLVRSLPANGLHLASTDYQPEREAYLEEIGAERMGHSLMMSRSVWHKVREVRSPLPEGLTLSEVLQGFQPSHRPQPGRIGHPPPHRFDSHHQQSQKPE</sequence>